<protein>
    <submittedName>
        <fullName evidence="1">Putative Maf1 regulator protein</fullName>
    </submittedName>
</protein>
<organism evidence="1 2">
    <name type="scientific">Trachipleistophora hominis</name>
    <name type="common">Microsporidian parasite</name>
    <dbReference type="NCBI Taxonomy" id="72359"/>
    <lineage>
        <taxon>Eukaryota</taxon>
        <taxon>Fungi</taxon>
        <taxon>Fungi incertae sedis</taxon>
        <taxon>Microsporidia</taxon>
        <taxon>Pleistophoridae</taxon>
        <taxon>Trachipleistophora</taxon>
    </lineage>
</organism>
<name>L7JSH3_TRAHO</name>
<dbReference type="Gene3D" id="3.40.1000.50">
    <property type="entry name" value="Repressor of RNA polymerase III transcription Maf1"/>
    <property type="match status" value="1"/>
</dbReference>
<dbReference type="HOGENOM" id="CLU_121572_0_0_1"/>
<dbReference type="EMBL" id="JH994091">
    <property type="protein sequence ID" value="ELQ74001.1"/>
    <property type="molecule type" value="Genomic_DNA"/>
</dbReference>
<sequence length="193" mass="23060">MESLQRKALKTNLMLPIRSFYDTVFFTNSTRYPLMRYLEMNLISEANAIFNQLEAKNFSINLEAYSCKYTKKQRKRQNYKNTMAHLINTLELANLKGKCKLKKEDFKLKQFSEIKNDIFLILMCNNRFDAEKMIRMLVICIQNTVGINNTLIFSLENRIALLSDDKHFLCYLFYNRKAKRILLLTIFYNMNKR</sequence>
<dbReference type="OrthoDB" id="277029at2759"/>
<reference evidence="1 2" key="1">
    <citation type="journal article" date="2012" name="PLoS Pathog.">
        <title>The genome of the obligate intracellular parasite Trachipleistophora hominis: new insights into microsporidian genome dynamics and reductive evolution.</title>
        <authorList>
            <person name="Heinz E."/>
            <person name="Williams T.A."/>
            <person name="Nakjang S."/>
            <person name="Noel C.J."/>
            <person name="Swan D.C."/>
            <person name="Goldberg A.V."/>
            <person name="Harris S.R."/>
            <person name="Weinmaier T."/>
            <person name="Markert S."/>
            <person name="Becher D."/>
            <person name="Bernhardt J."/>
            <person name="Dagan T."/>
            <person name="Hacker C."/>
            <person name="Lucocq J.M."/>
            <person name="Schweder T."/>
            <person name="Rattei T."/>
            <person name="Hall N."/>
            <person name="Hirt R.P."/>
            <person name="Embley T.M."/>
        </authorList>
    </citation>
    <scope>NUCLEOTIDE SEQUENCE [LARGE SCALE GENOMIC DNA]</scope>
</reference>
<proteinExistence type="predicted"/>
<dbReference type="InParanoid" id="L7JSH3"/>
<keyword evidence="2" id="KW-1185">Reference proteome</keyword>
<evidence type="ECO:0000313" key="1">
    <source>
        <dbReference type="EMBL" id="ELQ74001.1"/>
    </source>
</evidence>
<evidence type="ECO:0000313" key="2">
    <source>
        <dbReference type="Proteomes" id="UP000011185"/>
    </source>
</evidence>
<dbReference type="Proteomes" id="UP000011185">
    <property type="component" value="Unassembled WGS sequence"/>
</dbReference>
<gene>
    <name evidence="1" type="ORF">THOM_3094</name>
</gene>
<dbReference type="VEuPathDB" id="MicrosporidiaDB:THOM_3094"/>
<dbReference type="STRING" id="72359.L7JSH3"/>
<dbReference type="AlphaFoldDB" id="L7JSH3"/>
<dbReference type="OMA" id="VICIQNT"/>
<accession>L7JSH3</accession>
<dbReference type="InterPro" id="IPR038564">
    <property type="entry name" value="Maf1_sf"/>
</dbReference>